<evidence type="ECO:0000259" key="2">
    <source>
        <dbReference type="Pfam" id="PF20153"/>
    </source>
</evidence>
<dbReference type="Pfam" id="PF20153">
    <property type="entry name" value="DUF6535"/>
    <property type="match status" value="1"/>
</dbReference>
<feature type="transmembrane region" description="Helical" evidence="1">
    <location>
        <begin position="55"/>
        <end position="74"/>
    </location>
</feature>
<dbReference type="AlphaFoldDB" id="A0A0C3K3R7"/>
<feature type="transmembrane region" description="Helical" evidence="1">
    <location>
        <begin position="116"/>
        <end position="141"/>
    </location>
</feature>
<name>A0A0C3K3R7_9AGAM</name>
<evidence type="ECO:0000256" key="1">
    <source>
        <dbReference type="SAM" id="Phobius"/>
    </source>
</evidence>
<keyword evidence="1" id="KW-0472">Membrane</keyword>
<dbReference type="OrthoDB" id="3206280at2759"/>
<feature type="transmembrane region" description="Helical" evidence="1">
    <location>
        <begin position="182"/>
        <end position="202"/>
    </location>
</feature>
<evidence type="ECO:0000313" key="4">
    <source>
        <dbReference type="Proteomes" id="UP000054248"/>
    </source>
</evidence>
<gene>
    <name evidence="3" type="ORF">M407DRAFT_34308</name>
</gene>
<proteinExistence type="predicted"/>
<dbReference type="Proteomes" id="UP000054248">
    <property type="component" value="Unassembled WGS sequence"/>
</dbReference>
<reference evidence="4" key="2">
    <citation type="submission" date="2015-01" db="EMBL/GenBank/DDBJ databases">
        <title>Evolutionary Origins and Diversification of the Mycorrhizal Mutualists.</title>
        <authorList>
            <consortium name="DOE Joint Genome Institute"/>
            <consortium name="Mycorrhizal Genomics Consortium"/>
            <person name="Kohler A."/>
            <person name="Kuo A."/>
            <person name="Nagy L.G."/>
            <person name="Floudas D."/>
            <person name="Copeland A."/>
            <person name="Barry K.W."/>
            <person name="Cichocki N."/>
            <person name="Veneault-Fourrey C."/>
            <person name="LaButti K."/>
            <person name="Lindquist E.A."/>
            <person name="Lipzen A."/>
            <person name="Lundell T."/>
            <person name="Morin E."/>
            <person name="Murat C."/>
            <person name="Riley R."/>
            <person name="Ohm R."/>
            <person name="Sun H."/>
            <person name="Tunlid A."/>
            <person name="Henrissat B."/>
            <person name="Grigoriev I.V."/>
            <person name="Hibbett D.S."/>
            <person name="Martin F."/>
        </authorList>
    </citation>
    <scope>NUCLEOTIDE SEQUENCE [LARGE SCALE GENOMIC DNA]</scope>
    <source>
        <strain evidence="4">MUT 4182</strain>
    </source>
</reference>
<accession>A0A0C3K3R7</accession>
<dbReference type="HOGENOM" id="CLU_016402_0_0_1"/>
<feature type="transmembrane region" description="Helical" evidence="1">
    <location>
        <begin position="208"/>
        <end position="233"/>
    </location>
</feature>
<keyword evidence="1" id="KW-0812">Transmembrane</keyword>
<feature type="domain" description="DUF6535" evidence="2">
    <location>
        <begin position="33"/>
        <end position="203"/>
    </location>
</feature>
<sequence>MNTTANIFEQPITECPEIPARFGEDGGKFYYYYDQLADELDEDLTKRLKSQLDSLLIFAGLFAGVNSAFLALTLPMMSANPADDTKALLLQLVKGGNATINSEADLRSATFCPPSAIYPVNILFAVSLTCALMSSFLAVLGQQWLVYYRKRSGGGAEHQRKEQLRRQLGAQRWRLELVLDDILPSLLQVGLVIFCIAFVLYLRTLSGSTSFIVAAIVGAALAITVGAAVCATWDRMCPYQSPLSHLLCWTIDLLKPLLVASVWFLVFIKAYSACLFRKDGDPERGELDQRNQDLGTRQWKAAQRITSRGLEWAGRKEETTDNLVVASVKRVILTSEHTAALIHAATNICAIDDEESLRQLLKDAEFFDRLHGLFLTFLRSQLSSPAKLQTLPRVAFHAVAAALLHLALSVGTIVDRPLAVKSSPKTQIVLSHNLVRGISRIARNVKDARDVWDGNQEHISHLGLFGLLLTALLMPASFDYWRASLRGTIDTIADLPTSHQVLCTLACATKVYVASSEWDPEYERWESKTLSWLFELARVSYRGQAESSIPFLLENFQLSFKSRDGANWDQYESYKIRLDVFRHACEWDPSELDGVFASMGHLMRDLELDIRHPMIRKENQEELRAYKDQWTKELCKSLAETLRYIREFAAAQEPGHPKNKFTLDLFRLVGVTLQDKWYRFQTQDFEEEYVRFDAWVNMGGCAKSPGRLNRDPQLCWCPYT</sequence>
<organism evidence="3 4">
    <name type="scientific">Tulasnella calospora MUT 4182</name>
    <dbReference type="NCBI Taxonomy" id="1051891"/>
    <lineage>
        <taxon>Eukaryota</taxon>
        <taxon>Fungi</taxon>
        <taxon>Dikarya</taxon>
        <taxon>Basidiomycota</taxon>
        <taxon>Agaricomycotina</taxon>
        <taxon>Agaricomycetes</taxon>
        <taxon>Cantharellales</taxon>
        <taxon>Tulasnellaceae</taxon>
        <taxon>Tulasnella</taxon>
    </lineage>
</organism>
<protein>
    <recommendedName>
        <fullName evidence="2">DUF6535 domain-containing protein</fullName>
    </recommendedName>
</protein>
<keyword evidence="4" id="KW-1185">Reference proteome</keyword>
<dbReference type="InterPro" id="IPR045338">
    <property type="entry name" value="DUF6535"/>
</dbReference>
<keyword evidence="1" id="KW-1133">Transmembrane helix</keyword>
<reference evidence="3 4" key="1">
    <citation type="submission" date="2014-04" db="EMBL/GenBank/DDBJ databases">
        <authorList>
            <consortium name="DOE Joint Genome Institute"/>
            <person name="Kuo A."/>
            <person name="Girlanda M."/>
            <person name="Perotto S."/>
            <person name="Kohler A."/>
            <person name="Nagy L.G."/>
            <person name="Floudas D."/>
            <person name="Copeland A."/>
            <person name="Barry K.W."/>
            <person name="Cichocki N."/>
            <person name="Veneault-Fourrey C."/>
            <person name="LaButti K."/>
            <person name="Lindquist E.A."/>
            <person name="Lipzen A."/>
            <person name="Lundell T."/>
            <person name="Morin E."/>
            <person name="Murat C."/>
            <person name="Sun H."/>
            <person name="Tunlid A."/>
            <person name="Henrissat B."/>
            <person name="Grigoriev I.V."/>
            <person name="Hibbett D.S."/>
            <person name="Martin F."/>
            <person name="Nordberg H.P."/>
            <person name="Cantor M.N."/>
            <person name="Hua S.X."/>
        </authorList>
    </citation>
    <scope>NUCLEOTIDE SEQUENCE [LARGE SCALE GENOMIC DNA]</scope>
    <source>
        <strain evidence="3 4">MUT 4182</strain>
    </source>
</reference>
<evidence type="ECO:0000313" key="3">
    <source>
        <dbReference type="EMBL" id="KIO16058.1"/>
    </source>
</evidence>
<dbReference type="EMBL" id="KN823692">
    <property type="protein sequence ID" value="KIO16058.1"/>
    <property type="molecule type" value="Genomic_DNA"/>
</dbReference>